<evidence type="ECO:0000256" key="1">
    <source>
        <dbReference type="SAM" id="Phobius"/>
    </source>
</evidence>
<organism evidence="2 3">
    <name type="scientific">Bosea rubneri</name>
    <dbReference type="NCBI Taxonomy" id="3075434"/>
    <lineage>
        <taxon>Bacteria</taxon>
        <taxon>Pseudomonadati</taxon>
        <taxon>Pseudomonadota</taxon>
        <taxon>Alphaproteobacteria</taxon>
        <taxon>Hyphomicrobiales</taxon>
        <taxon>Boseaceae</taxon>
        <taxon>Bosea</taxon>
    </lineage>
</organism>
<gene>
    <name evidence="2" type="ORF">RKE40_27835</name>
</gene>
<protein>
    <submittedName>
        <fullName evidence="2">Uncharacterized protein</fullName>
    </submittedName>
</protein>
<comment type="caution">
    <text evidence="2">The sequence shown here is derived from an EMBL/GenBank/DDBJ whole genome shotgun (WGS) entry which is preliminary data.</text>
</comment>
<feature type="transmembrane region" description="Helical" evidence="1">
    <location>
        <begin position="20"/>
        <end position="53"/>
    </location>
</feature>
<reference evidence="2 3" key="1">
    <citation type="submission" date="2023-09" db="EMBL/GenBank/DDBJ databases">
        <title>Whole genome shotgun sequencing (WGS) of Bosea sp. ZW T0_25, isolated from stored onions (Allium cepa).</title>
        <authorList>
            <person name="Stoll D.A."/>
            <person name="Huch M."/>
        </authorList>
    </citation>
    <scope>NUCLEOTIDE SEQUENCE [LARGE SCALE GENOMIC DNA]</scope>
    <source>
        <strain evidence="2 3">ZW T0_25</strain>
    </source>
</reference>
<keyword evidence="3" id="KW-1185">Reference proteome</keyword>
<keyword evidence="1" id="KW-0812">Transmembrane</keyword>
<evidence type="ECO:0000313" key="2">
    <source>
        <dbReference type="EMBL" id="MDU0343713.1"/>
    </source>
</evidence>
<evidence type="ECO:0000313" key="3">
    <source>
        <dbReference type="Proteomes" id="UP001254257"/>
    </source>
</evidence>
<accession>A0ABU3SFZ5</accession>
<proteinExistence type="predicted"/>
<keyword evidence="1" id="KW-0472">Membrane</keyword>
<dbReference type="Proteomes" id="UP001254257">
    <property type="component" value="Unassembled WGS sequence"/>
</dbReference>
<name>A0ABU3SFZ5_9HYPH</name>
<keyword evidence="1" id="KW-1133">Transmembrane helix</keyword>
<sequence>MKNLIAWWCSLFGLKDKVLINLVTAIVAAGTLIWAVSTVLSFIVGILFTWTIWR</sequence>
<dbReference type="RefSeq" id="WP_316021412.1">
    <property type="nucleotide sequence ID" value="NZ_JAWDID010000081.1"/>
</dbReference>
<dbReference type="EMBL" id="JAWDID010000081">
    <property type="protein sequence ID" value="MDU0343713.1"/>
    <property type="molecule type" value="Genomic_DNA"/>
</dbReference>